<proteinExistence type="predicted"/>
<name>A0A8J5QCT8_FUSOX</name>
<dbReference type="Proteomes" id="UP000693942">
    <property type="component" value="Unassembled WGS sequence"/>
</dbReference>
<comment type="caution">
    <text evidence="3">The sequence shown here is derived from an EMBL/GenBank/DDBJ whole genome shotgun (WGS) entry which is preliminary data.</text>
</comment>
<reference evidence="3" key="1">
    <citation type="submission" date="2021-04" db="EMBL/GenBank/DDBJ databases">
        <title>First draft genome resource for Brassicaceae pathogens Fusarium oxysporum f. sp. raphani and Fusarium oxysporum f. sp. rapae.</title>
        <authorList>
            <person name="Asai S."/>
        </authorList>
    </citation>
    <scope>NUCLEOTIDE SEQUENCE</scope>
    <source>
        <strain evidence="3">Tf1262</strain>
    </source>
</reference>
<dbReference type="PROSITE" id="PS51450">
    <property type="entry name" value="LRR"/>
    <property type="match status" value="1"/>
</dbReference>
<dbReference type="Pfam" id="PF13516">
    <property type="entry name" value="LRR_6"/>
    <property type="match status" value="2"/>
</dbReference>
<keyword evidence="2" id="KW-0677">Repeat</keyword>
<dbReference type="EMBL" id="JAELUR010000001">
    <property type="protein sequence ID" value="KAG7438489.1"/>
    <property type="molecule type" value="Genomic_DNA"/>
</dbReference>
<evidence type="ECO:0000256" key="1">
    <source>
        <dbReference type="ARBA" id="ARBA00022614"/>
    </source>
</evidence>
<accession>A0A8J5QCT8</accession>
<protein>
    <submittedName>
        <fullName evidence="3">Septation initiation network scaffold protein cdc11</fullName>
    </submittedName>
</protein>
<sequence length="191" mass="21763">MPNLRTLNINFNAIRDLEPLRFIPRLKKLLVAGNRLADSTMVTELLIEFPHLTQLDLRDNPITIGFYAPTQMLVPADREGYIDPFMLPDTDVERDQLFSSRLDEMTKLRRRLHQIVFVASCKRLRKLDGLGIDRETVLAKDAVFQTLVAEGLLPDETLVGENSSPCKDVTVENETMGTMRSSRWNAEDSFA</sequence>
<organism evidence="3 4">
    <name type="scientific">Fusarium oxysporum f. sp. raphani</name>
    <dbReference type="NCBI Taxonomy" id="96318"/>
    <lineage>
        <taxon>Eukaryota</taxon>
        <taxon>Fungi</taxon>
        <taxon>Dikarya</taxon>
        <taxon>Ascomycota</taxon>
        <taxon>Pezizomycotina</taxon>
        <taxon>Sordariomycetes</taxon>
        <taxon>Hypocreomycetidae</taxon>
        <taxon>Hypocreales</taxon>
        <taxon>Nectriaceae</taxon>
        <taxon>Fusarium</taxon>
        <taxon>Fusarium oxysporum species complex</taxon>
    </lineage>
</organism>
<dbReference type="InterPro" id="IPR001611">
    <property type="entry name" value="Leu-rich_rpt"/>
</dbReference>
<dbReference type="GO" id="GO:0031028">
    <property type="term" value="P:septation initiation signaling"/>
    <property type="evidence" value="ECO:0007669"/>
    <property type="project" value="TreeGrafter"/>
</dbReference>
<dbReference type="GO" id="GO:1902412">
    <property type="term" value="P:regulation of mitotic cytokinesis"/>
    <property type="evidence" value="ECO:0007669"/>
    <property type="project" value="TreeGrafter"/>
</dbReference>
<evidence type="ECO:0000256" key="2">
    <source>
        <dbReference type="ARBA" id="ARBA00022737"/>
    </source>
</evidence>
<evidence type="ECO:0000313" key="4">
    <source>
        <dbReference type="Proteomes" id="UP000693942"/>
    </source>
</evidence>
<dbReference type="PANTHER" id="PTHR47566:SF1">
    <property type="entry name" value="PROTEIN NUD1"/>
    <property type="match status" value="1"/>
</dbReference>
<dbReference type="AlphaFoldDB" id="A0A8J5QCT8"/>
<dbReference type="PANTHER" id="PTHR47566">
    <property type="match status" value="1"/>
</dbReference>
<keyword evidence="1" id="KW-0433">Leucine-rich repeat</keyword>
<gene>
    <name evidence="3" type="ORF">Forpi1262_v001761</name>
</gene>
<dbReference type="GO" id="GO:0061499">
    <property type="term" value="C:outer plaque of mitotic spindle pole body"/>
    <property type="evidence" value="ECO:0007669"/>
    <property type="project" value="TreeGrafter"/>
</dbReference>
<dbReference type="GO" id="GO:0035591">
    <property type="term" value="F:signaling adaptor activity"/>
    <property type="evidence" value="ECO:0007669"/>
    <property type="project" value="TreeGrafter"/>
</dbReference>
<dbReference type="InterPro" id="IPR052574">
    <property type="entry name" value="CDIRP"/>
</dbReference>
<evidence type="ECO:0000313" key="3">
    <source>
        <dbReference type="EMBL" id="KAG7438489.1"/>
    </source>
</evidence>